<keyword evidence="3" id="KW-0808">Transferase</keyword>
<organism evidence="7 8">
    <name type="scientific">Tetradesmus obliquus</name>
    <name type="common">Green alga</name>
    <name type="synonym">Acutodesmus obliquus</name>
    <dbReference type="NCBI Taxonomy" id="3088"/>
    <lineage>
        <taxon>Eukaryota</taxon>
        <taxon>Viridiplantae</taxon>
        <taxon>Chlorophyta</taxon>
        <taxon>core chlorophytes</taxon>
        <taxon>Chlorophyceae</taxon>
        <taxon>CS clade</taxon>
        <taxon>Sphaeropleales</taxon>
        <taxon>Scenedesmaceae</taxon>
        <taxon>Tetradesmus</taxon>
    </lineage>
</organism>
<evidence type="ECO:0000256" key="4">
    <source>
        <dbReference type="ARBA" id="ARBA00022786"/>
    </source>
</evidence>
<evidence type="ECO:0000256" key="1">
    <source>
        <dbReference type="ARBA" id="ARBA00004123"/>
    </source>
</evidence>
<keyword evidence="4" id="KW-0833">Ubl conjugation pathway</keyword>
<dbReference type="PANTHER" id="PTHR13931">
    <property type="entry name" value="UBIQUITINATION FACTOR E4"/>
    <property type="match status" value="1"/>
</dbReference>
<dbReference type="EMBL" id="CP126212">
    <property type="protein sequence ID" value="WIA14552.1"/>
    <property type="molecule type" value="Genomic_DNA"/>
</dbReference>
<dbReference type="PANTHER" id="PTHR13931:SF2">
    <property type="entry name" value="UBIQUITIN CONJUGATION FACTOR E4 B"/>
    <property type="match status" value="1"/>
</dbReference>
<dbReference type="Pfam" id="PF00179">
    <property type="entry name" value="UQ_con"/>
    <property type="match status" value="1"/>
</dbReference>
<protein>
    <recommendedName>
        <fullName evidence="6">UBC core domain-containing protein</fullName>
    </recommendedName>
</protein>
<proteinExistence type="predicted"/>
<accession>A0ABY8U280</accession>
<name>A0ABY8U280_TETOB</name>
<dbReference type="InterPro" id="IPR000608">
    <property type="entry name" value="UBC"/>
</dbReference>
<evidence type="ECO:0000256" key="3">
    <source>
        <dbReference type="ARBA" id="ARBA00022679"/>
    </source>
</evidence>
<comment type="subcellular location">
    <subcellularLocation>
        <location evidence="1">Nucleus</location>
    </subcellularLocation>
</comment>
<evidence type="ECO:0000259" key="6">
    <source>
        <dbReference type="PROSITE" id="PS50127"/>
    </source>
</evidence>
<evidence type="ECO:0000313" key="8">
    <source>
        <dbReference type="Proteomes" id="UP001244341"/>
    </source>
</evidence>
<feature type="domain" description="UBC core" evidence="6">
    <location>
        <begin position="1006"/>
        <end position="1176"/>
    </location>
</feature>
<keyword evidence="5" id="KW-0539">Nucleus</keyword>
<evidence type="ECO:0000313" key="7">
    <source>
        <dbReference type="EMBL" id="WIA14552.1"/>
    </source>
</evidence>
<dbReference type="InterPro" id="IPR016135">
    <property type="entry name" value="UBQ-conjugating_enzyme/RWD"/>
</dbReference>
<comment type="pathway">
    <text evidence="2">Protein modification; protein ubiquitination.</text>
</comment>
<dbReference type="Pfam" id="PF10408">
    <property type="entry name" value="Ufd2P_core"/>
    <property type="match status" value="1"/>
</dbReference>
<evidence type="ECO:0000256" key="5">
    <source>
        <dbReference type="ARBA" id="ARBA00023242"/>
    </source>
</evidence>
<dbReference type="SUPFAM" id="SSF54495">
    <property type="entry name" value="UBC-like"/>
    <property type="match status" value="1"/>
</dbReference>
<reference evidence="7 8" key="1">
    <citation type="submission" date="2023-05" db="EMBL/GenBank/DDBJ databases">
        <title>A 100% complete, gapless, phased diploid assembly of the Scenedesmus obliquus UTEX 3031 genome.</title>
        <authorList>
            <person name="Biondi T.C."/>
            <person name="Hanschen E.R."/>
            <person name="Kwon T."/>
            <person name="Eng W."/>
            <person name="Kruse C.P.S."/>
            <person name="Koehler S.I."/>
            <person name="Kunde Y."/>
            <person name="Gleasner C.D."/>
            <person name="You Mak K.T."/>
            <person name="Polle J."/>
            <person name="Hovde B.T."/>
            <person name="Starkenburg S.R."/>
        </authorList>
    </citation>
    <scope>NUCLEOTIDE SEQUENCE [LARGE SCALE GENOMIC DNA]</scope>
    <source>
        <strain evidence="7 8">DOE0152z</strain>
    </source>
</reference>
<dbReference type="Gene3D" id="3.10.110.10">
    <property type="entry name" value="Ubiquitin Conjugating Enzyme"/>
    <property type="match status" value="1"/>
</dbReference>
<dbReference type="InterPro" id="IPR019474">
    <property type="entry name" value="Ub_conjug_fac_E4_core"/>
</dbReference>
<dbReference type="SMART" id="SM00212">
    <property type="entry name" value="UBCc"/>
    <property type="match status" value="1"/>
</dbReference>
<dbReference type="CDD" id="cd23810">
    <property type="entry name" value="UBCc_BIRC6"/>
    <property type="match status" value="1"/>
</dbReference>
<evidence type="ECO:0000256" key="2">
    <source>
        <dbReference type="ARBA" id="ARBA00004906"/>
    </source>
</evidence>
<keyword evidence="8" id="KW-1185">Reference proteome</keyword>
<gene>
    <name evidence="7" type="ORF">OEZ85_003069</name>
</gene>
<dbReference type="Proteomes" id="UP001244341">
    <property type="component" value="Chromosome 5b"/>
</dbReference>
<dbReference type="InterPro" id="IPR045132">
    <property type="entry name" value="UBE4"/>
</dbReference>
<sequence>MLGQPVICPAAGGAAAAAANLSALRLTCLVPSGSPAARIRPSDLDLLLGTWLARTAATTAPAGRAGQLLQLQAAFSRSPAVSELHSEAPRRLVLLLGLRLAARAAVGIEDDEEDLFYETGRTTQALLQALAAPGPPRALSPPFLAAMLCSCTSQGSAAAWGRVLGSVLKGFGPYKFTGGVTELEQHMVALDRVTGDQVLLRQLAHMLCQELLTLPQGPLPPAAASAAAQAHAKRSVLAPLLCVAAAVDPLAVLRAGSGFFESLGGGSSGGGGGYAPSGAAKVSAAAAGMSPATGLFTCLRSYPSNAGEADGARRILTALLGRVGEAMHQVAKRLAGLKAAGLPAGSGREVLLSWLAAVAAANEMRCKGGEYSALQHLLGAPDGFMLTLTAAVLRLTKPFASGYLTEHPKFGDLLTKHLNPSYYASHSHRLGSAVLETTLSGQRGSPAAAGAAGQQQQQQQQWLLAADPAAAAGAASFISEVFFMAQRYLHVGLMPAVHRYTKLYSHLWERYTTAAADAAAAAGGSAQRLPPPPELSLVHDCSIAQLLQPDMAADAVQFAVLEIVWLADLLTSKPQPDKNSSSSSSVLSLVPESVLSDAAAWLTFVIQQGQSEQLAAVPIGLLMRSLVTVLEHPSEVRSLLVVAKVVQLLLVMLAPQVNLERRTRGALGRSNLSPGEMALVASVLGTSAAQQQLVPALMRVYGQADFVVGLDVDRDDYDKFTMRHQIDQILEELWRDERCRECIRQHATASAAAAAAAAAAAGAGTAAAGGVPGGLFAGFVSAVLNDLMYLFKDSLERLADIKQIEDSKADAAAWAALAEDVRADKEAFYRGQQRTAGGFMALARTTLELLNTLSGDAVIARTFLQQPLLGKTAYAALHFLELLVGPRCQSLQVANPGRYNFDCQALLLSMVQLATQLGKHAEFLQALTEESEFDPKLLQTAVDLLNASHAYAAADSLAAVLAAAVARTSSGRRAKQIKRQRTSAEAGAFNSQFSAMAAQPEGDASQKLRRLGRELRDLRGKTRLPVAAAAACYVRQDAERPDKVRCVISGPQDTPYEGGLFVFDVYFPPGYPNVPPLMVLETTGEGRARFNPNLYADGKVCLSLLGTWHGGDEASKWNPSSSSLFQILLSMQGMIFVEDPYFNEPNVERMRGTSEGNITSMRYNAELRLHTLRWAVLELLKKPPPGLEELVQHHFRVLRGVFASRAGRWLREAAQADPTGTFYRRMVKVMGEVVERLAEL</sequence>
<dbReference type="PROSITE" id="PS50127">
    <property type="entry name" value="UBC_2"/>
    <property type="match status" value="1"/>
</dbReference>